<gene>
    <name evidence="1" type="ORF">EGW08_005897</name>
</gene>
<protein>
    <submittedName>
        <fullName evidence="1">Uncharacterized protein</fullName>
    </submittedName>
</protein>
<dbReference type="EMBL" id="RQTK01000142">
    <property type="protein sequence ID" value="RUS86312.1"/>
    <property type="molecule type" value="Genomic_DNA"/>
</dbReference>
<accession>A0A3S1BQK3</accession>
<reference evidence="1 2" key="1">
    <citation type="submission" date="2019-01" db="EMBL/GenBank/DDBJ databases">
        <title>A draft genome assembly of the solar-powered sea slug Elysia chlorotica.</title>
        <authorList>
            <person name="Cai H."/>
            <person name="Li Q."/>
            <person name="Fang X."/>
            <person name="Li J."/>
            <person name="Curtis N.E."/>
            <person name="Altenburger A."/>
            <person name="Shibata T."/>
            <person name="Feng M."/>
            <person name="Maeda T."/>
            <person name="Schwartz J.A."/>
            <person name="Shigenobu S."/>
            <person name="Lundholm N."/>
            <person name="Nishiyama T."/>
            <person name="Yang H."/>
            <person name="Hasebe M."/>
            <person name="Li S."/>
            <person name="Pierce S.K."/>
            <person name="Wang J."/>
        </authorList>
    </citation>
    <scope>NUCLEOTIDE SEQUENCE [LARGE SCALE GENOMIC DNA]</scope>
    <source>
        <strain evidence="1">EC2010</strain>
        <tissue evidence="1">Whole organism of an adult</tissue>
    </source>
</reference>
<organism evidence="1 2">
    <name type="scientific">Elysia chlorotica</name>
    <name type="common">Eastern emerald elysia</name>
    <name type="synonym">Sea slug</name>
    <dbReference type="NCBI Taxonomy" id="188477"/>
    <lineage>
        <taxon>Eukaryota</taxon>
        <taxon>Metazoa</taxon>
        <taxon>Spiralia</taxon>
        <taxon>Lophotrochozoa</taxon>
        <taxon>Mollusca</taxon>
        <taxon>Gastropoda</taxon>
        <taxon>Heterobranchia</taxon>
        <taxon>Euthyneura</taxon>
        <taxon>Panpulmonata</taxon>
        <taxon>Sacoglossa</taxon>
        <taxon>Placobranchoidea</taxon>
        <taxon>Plakobranchidae</taxon>
        <taxon>Elysia</taxon>
    </lineage>
</organism>
<dbReference type="AlphaFoldDB" id="A0A3S1BQK3"/>
<keyword evidence="2" id="KW-1185">Reference proteome</keyword>
<name>A0A3S1BQK3_ELYCH</name>
<proteinExistence type="predicted"/>
<dbReference type="Proteomes" id="UP000271974">
    <property type="component" value="Unassembled WGS sequence"/>
</dbReference>
<sequence>MKKWSEILTYDLRESPEPDFQVVVEDLESLDLDNAPLEYEDRFSEWNTLHNRDFNDMRSFCSPHNFYKLQKIFSFHPPYEAPELVVDGSDIIAYDELVNEDPRIKYLPKYSRHLAKA</sequence>
<evidence type="ECO:0000313" key="2">
    <source>
        <dbReference type="Proteomes" id="UP000271974"/>
    </source>
</evidence>
<comment type="caution">
    <text evidence="1">The sequence shown here is derived from an EMBL/GenBank/DDBJ whole genome shotgun (WGS) entry which is preliminary data.</text>
</comment>
<evidence type="ECO:0000313" key="1">
    <source>
        <dbReference type="EMBL" id="RUS86312.1"/>
    </source>
</evidence>
<dbReference type="OrthoDB" id="17400at2759"/>